<dbReference type="PANTHER" id="PTHR48475:SF2">
    <property type="entry name" value="RIBONUCLEASE H"/>
    <property type="match status" value="1"/>
</dbReference>
<dbReference type="SUPFAM" id="SSF56672">
    <property type="entry name" value="DNA/RNA polymerases"/>
    <property type="match status" value="1"/>
</dbReference>
<evidence type="ECO:0000313" key="2">
    <source>
        <dbReference type="Proteomes" id="UP000189701"/>
    </source>
</evidence>
<dbReference type="Gene3D" id="1.10.340.70">
    <property type="match status" value="1"/>
</dbReference>
<name>A0A1U7YKJ4_NICSY</name>
<protein>
    <submittedName>
        <fullName evidence="3">Uncharacterized protein LOC104245437</fullName>
    </submittedName>
</protein>
<keyword evidence="2" id="KW-1185">Reference proteome</keyword>
<dbReference type="InterPro" id="IPR041588">
    <property type="entry name" value="Integrase_H2C2"/>
</dbReference>
<feature type="domain" description="Integrase zinc-binding" evidence="1">
    <location>
        <begin position="224"/>
        <end position="276"/>
    </location>
</feature>
<dbReference type="Gene3D" id="3.30.70.270">
    <property type="match status" value="1"/>
</dbReference>
<gene>
    <name evidence="3" type="primary">LOC104245437</name>
</gene>
<sequence length="305" mass="34514">MVSNLGIEINLNKIKAIEDITVVDNVKVIQRLTGRIAALGWFISRSSNKSHQFFSLLKKKNNISWTLECQQALEELRRKSIRTVKLTNNEDEYESMITGLELAKSIGAEERTLQHLPRDQNSEADALANLGSSVDDDEFSSGTVVQLMKSVIEEGHAKVNSTSLTWNWRNEYIDYLKTRKLPSDLKKSRALRTKAAIFTLFKGALFWGTFDGSLARCLGPGETEYALREVHEGTCGNHSGVESLVQKLFRASYYWIEMEKDAKDFVRKCDDCQRHAPMIHQLGFVPIANYEVGNGHCRPPTIGTW</sequence>
<reference evidence="2" key="1">
    <citation type="journal article" date="2013" name="Genome Biol.">
        <title>Reference genomes and transcriptomes of Nicotiana sylvestris and Nicotiana tomentosiformis.</title>
        <authorList>
            <person name="Sierro N."/>
            <person name="Battey J.N."/>
            <person name="Ouadi S."/>
            <person name="Bovet L."/>
            <person name="Goepfert S."/>
            <person name="Bakaher N."/>
            <person name="Peitsch M.C."/>
            <person name="Ivanov N.V."/>
        </authorList>
    </citation>
    <scope>NUCLEOTIDE SEQUENCE [LARGE SCALE GENOMIC DNA]</scope>
</reference>
<dbReference type="OrthoDB" id="1690717at2759"/>
<dbReference type="Proteomes" id="UP000189701">
    <property type="component" value="Unplaced"/>
</dbReference>
<reference evidence="3" key="2">
    <citation type="submission" date="2025-08" db="UniProtKB">
        <authorList>
            <consortium name="RefSeq"/>
        </authorList>
    </citation>
    <scope>IDENTIFICATION</scope>
    <source>
        <tissue evidence="3">Leaf</tissue>
    </source>
</reference>
<dbReference type="Pfam" id="PF17921">
    <property type="entry name" value="Integrase_H2C2"/>
    <property type="match status" value="1"/>
</dbReference>
<dbReference type="InterPro" id="IPR043128">
    <property type="entry name" value="Rev_trsase/Diguanyl_cyclase"/>
</dbReference>
<dbReference type="eggNOG" id="KOG0017">
    <property type="taxonomic scope" value="Eukaryota"/>
</dbReference>
<evidence type="ECO:0000259" key="1">
    <source>
        <dbReference type="Pfam" id="PF17921"/>
    </source>
</evidence>
<dbReference type="InterPro" id="IPR043502">
    <property type="entry name" value="DNA/RNA_pol_sf"/>
</dbReference>
<dbReference type="AlphaFoldDB" id="A0A1U7YKJ4"/>
<dbReference type="RefSeq" id="XP_009799345.1">
    <property type="nucleotide sequence ID" value="XM_009801043.1"/>
</dbReference>
<dbReference type="PANTHER" id="PTHR48475">
    <property type="entry name" value="RIBONUCLEASE H"/>
    <property type="match status" value="1"/>
</dbReference>
<accession>A0A1U7YKJ4</accession>
<evidence type="ECO:0000313" key="3">
    <source>
        <dbReference type="RefSeq" id="XP_009799345.1"/>
    </source>
</evidence>
<proteinExistence type="predicted"/>
<organism evidence="2 3">
    <name type="scientific">Nicotiana sylvestris</name>
    <name type="common">Wood tobacco</name>
    <name type="synonym">South American tobacco</name>
    <dbReference type="NCBI Taxonomy" id="4096"/>
    <lineage>
        <taxon>Eukaryota</taxon>
        <taxon>Viridiplantae</taxon>
        <taxon>Streptophyta</taxon>
        <taxon>Embryophyta</taxon>
        <taxon>Tracheophyta</taxon>
        <taxon>Spermatophyta</taxon>
        <taxon>Magnoliopsida</taxon>
        <taxon>eudicotyledons</taxon>
        <taxon>Gunneridae</taxon>
        <taxon>Pentapetalae</taxon>
        <taxon>asterids</taxon>
        <taxon>lamiids</taxon>
        <taxon>Solanales</taxon>
        <taxon>Solanaceae</taxon>
        <taxon>Nicotianoideae</taxon>
        <taxon>Nicotianeae</taxon>
        <taxon>Nicotiana</taxon>
    </lineage>
</organism>